<proteinExistence type="inferred from homology"/>
<keyword evidence="5" id="KW-0119">Carbohydrate metabolism</keyword>
<keyword evidence="6" id="KW-0326">Glycosidase</keyword>
<evidence type="ECO:0000256" key="2">
    <source>
        <dbReference type="ARBA" id="ARBA00007671"/>
    </source>
</evidence>
<dbReference type="SUPFAM" id="SSF48208">
    <property type="entry name" value="Six-hairpin glycosidases"/>
    <property type="match status" value="1"/>
</dbReference>
<comment type="catalytic activity">
    <reaction evidence="1">
        <text>Hydrolysis of terminal non-reducing beta-D-fructofuranoside residues in beta-D-fructofuranosides.</text>
        <dbReference type="EC" id="3.2.1.26"/>
    </reaction>
</comment>
<evidence type="ECO:0000256" key="6">
    <source>
        <dbReference type="ARBA" id="ARBA00023295"/>
    </source>
</evidence>
<sequence length="395" mass="45281">MNNLYQSAITRLKHLAHEQGFLASGIALDNYKRVWARDSVICGLAGLLTNEEELIVALKDSLLSLAKHQNEWGCIPSNVPADSMEKDVSYGSLVGRVDTTTWFIIGACLYYKKTGDQTTWETLIPIIRNARKYLNTIELNNKGWLYTPLSGNWADEYPIHGYTLYDNILRLWGERLWLELCDKDTSDFEAICEKTRLNFWPSAENQDHLYHLTAYQKVCEETTEHFCSFVLPGKYDIRFDAAGNALALLFFRVSEKQKKAVSAYIDQLKLDISASLIPAFWPPVTPQSKDWSLLQHNYSYDFKNHPHHFHNGGIWPVWMGLFCLGLAHQGMQQQVDQIIKAFLPFTEKEDWNFNEYITSDHLELAGKEDMGFTASGIVFMHHARQGVDFAKILGL</sequence>
<name>A0ABP3XUC1_9FLAO</name>
<dbReference type="EMBL" id="BAAAFG010000015">
    <property type="protein sequence ID" value="GAA0872876.1"/>
    <property type="molecule type" value="Genomic_DNA"/>
</dbReference>
<dbReference type="InterPro" id="IPR012341">
    <property type="entry name" value="6hp_glycosidase-like_sf"/>
</dbReference>
<dbReference type="Pfam" id="PF12899">
    <property type="entry name" value="Glyco_hydro_100"/>
    <property type="match status" value="1"/>
</dbReference>
<evidence type="ECO:0000313" key="8">
    <source>
        <dbReference type="Proteomes" id="UP001500507"/>
    </source>
</evidence>
<dbReference type="InterPro" id="IPR008928">
    <property type="entry name" value="6-hairpin_glycosidase_sf"/>
</dbReference>
<dbReference type="RefSeq" id="WP_343767005.1">
    <property type="nucleotide sequence ID" value="NZ_BAAAFG010000015.1"/>
</dbReference>
<evidence type="ECO:0000256" key="3">
    <source>
        <dbReference type="ARBA" id="ARBA00012758"/>
    </source>
</evidence>
<comment type="caution">
    <text evidence="7">The sequence shown here is derived from an EMBL/GenBank/DDBJ whole genome shotgun (WGS) entry which is preliminary data.</text>
</comment>
<keyword evidence="4" id="KW-0378">Hydrolase</keyword>
<evidence type="ECO:0000256" key="4">
    <source>
        <dbReference type="ARBA" id="ARBA00022801"/>
    </source>
</evidence>
<evidence type="ECO:0000256" key="5">
    <source>
        <dbReference type="ARBA" id="ARBA00023277"/>
    </source>
</evidence>
<gene>
    <name evidence="7" type="ORF">GCM10009117_20230</name>
</gene>
<evidence type="ECO:0000313" key="7">
    <source>
        <dbReference type="EMBL" id="GAA0872876.1"/>
    </source>
</evidence>
<protein>
    <recommendedName>
        <fullName evidence="3">beta-fructofuranosidase</fullName>
        <ecNumber evidence="3">3.2.1.26</ecNumber>
    </recommendedName>
</protein>
<dbReference type="Proteomes" id="UP001500507">
    <property type="component" value="Unassembled WGS sequence"/>
</dbReference>
<evidence type="ECO:0000256" key="1">
    <source>
        <dbReference type="ARBA" id="ARBA00000094"/>
    </source>
</evidence>
<keyword evidence="8" id="KW-1185">Reference proteome</keyword>
<dbReference type="Gene3D" id="1.50.10.10">
    <property type="match status" value="1"/>
</dbReference>
<accession>A0ABP3XUC1</accession>
<dbReference type="EC" id="3.2.1.26" evidence="3"/>
<comment type="similarity">
    <text evidence="2">Belongs to the glycosyl hydrolase 100 family.</text>
</comment>
<reference evidence="8" key="1">
    <citation type="journal article" date="2019" name="Int. J. Syst. Evol. Microbiol.">
        <title>The Global Catalogue of Microorganisms (GCM) 10K type strain sequencing project: providing services to taxonomists for standard genome sequencing and annotation.</title>
        <authorList>
            <consortium name="The Broad Institute Genomics Platform"/>
            <consortium name="The Broad Institute Genome Sequencing Center for Infectious Disease"/>
            <person name="Wu L."/>
            <person name="Ma J."/>
        </authorList>
    </citation>
    <scope>NUCLEOTIDE SEQUENCE [LARGE SCALE GENOMIC DNA]</scope>
    <source>
        <strain evidence="8">JCM 16082</strain>
    </source>
</reference>
<organism evidence="7 8">
    <name type="scientific">Gangjinia marincola</name>
    <dbReference type="NCBI Taxonomy" id="578463"/>
    <lineage>
        <taxon>Bacteria</taxon>
        <taxon>Pseudomonadati</taxon>
        <taxon>Bacteroidota</taxon>
        <taxon>Flavobacteriia</taxon>
        <taxon>Flavobacteriales</taxon>
        <taxon>Flavobacteriaceae</taxon>
        <taxon>Gangjinia</taxon>
    </lineage>
</organism>
<dbReference type="InterPro" id="IPR024746">
    <property type="entry name" value="Glyco_hydro_100"/>
</dbReference>